<proteinExistence type="predicted"/>
<dbReference type="Proteomes" id="UP000588098">
    <property type="component" value="Unassembled WGS sequence"/>
</dbReference>
<accession>A0A7W9UW59</accession>
<evidence type="ECO:0000313" key="3">
    <source>
        <dbReference type="Proteomes" id="UP000588098"/>
    </source>
</evidence>
<dbReference type="InterPro" id="IPR001387">
    <property type="entry name" value="Cro/C1-type_HTH"/>
</dbReference>
<name>A0A7W9UW59_9ACTN</name>
<sequence length="396" mass="43357">MPEPTDIGTRLCDIRKRRGLTQGQLSDASGVSLSLIRKLEQQQVDRTRLETARKLAAALRIPTSRLLDRSNADAEQHAEGPSALWLPVQQAVELPPPTDALSESPTLQSVQAAATAVRDFRASARLAEAAVLLPHAVRDADALGDSAEARDVRAYVLQLAGSMLTQTHQYEAASVALRRALATAQDQHRAASVVGTMCWLAVRQGHLDQARKLAAAWADDVEPRMSRASTDDLAAWGELLLHLAAACVRDNRPDEAADALKLAHGAAAMTGRDLPLGRRMSPWGPLAVAYKRAERHMVLDHPDKVLEIAPSADARTPDAGRKQNAFNRHRLDVAAAYARMRDHTQAVAALSDIHERVPEWLAQQRYARDILSDVVKRRRMLTQEMRQLADAIGLPL</sequence>
<dbReference type="SUPFAM" id="SSF48452">
    <property type="entry name" value="TPR-like"/>
    <property type="match status" value="1"/>
</dbReference>
<dbReference type="EMBL" id="JACHJL010000001">
    <property type="protein sequence ID" value="MBB5933197.1"/>
    <property type="molecule type" value="Genomic_DNA"/>
</dbReference>
<organism evidence="2 3">
    <name type="scientific">Streptomyces zagrosensis</name>
    <dbReference type="NCBI Taxonomy" id="1042984"/>
    <lineage>
        <taxon>Bacteria</taxon>
        <taxon>Bacillati</taxon>
        <taxon>Actinomycetota</taxon>
        <taxon>Actinomycetes</taxon>
        <taxon>Kitasatosporales</taxon>
        <taxon>Streptomycetaceae</taxon>
        <taxon>Streptomyces</taxon>
    </lineage>
</organism>
<dbReference type="PROSITE" id="PS50943">
    <property type="entry name" value="HTH_CROC1"/>
    <property type="match status" value="1"/>
</dbReference>
<keyword evidence="3" id="KW-1185">Reference proteome</keyword>
<comment type="caution">
    <text evidence="2">The sequence shown here is derived from an EMBL/GenBank/DDBJ whole genome shotgun (WGS) entry which is preliminary data.</text>
</comment>
<evidence type="ECO:0000313" key="2">
    <source>
        <dbReference type="EMBL" id="MBB5933197.1"/>
    </source>
</evidence>
<dbReference type="RefSeq" id="WP_184568564.1">
    <property type="nucleotide sequence ID" value="NZ_JACHJL010000001.1"/>
</dbReference>
<feature type="domain" description="HTH cro/C1-type" evidence="1">
    <location>
        <begin position="14"/>
        <end position="66"/>
    </location>
</feature>
<dbReference type="SMART" id="SM00530">
    <property type="entry name" value="HTH_XRE"/>
    <property type="match status" value="1"/>
</dbReference>
<dbReference type="AlphaFoldDB" id="A0A7W9UW59"/>
<dbReference type="Gene3D" id="1.10.260.40">
    <property type="entry name" value="lambda repressor-like DNA-binding domains"/>
    <property type="match status" value="1"/>
</dbReference>
<reference evidence="2 3" key="1">
    <citation type="submission" date="2020-08" db="EMBL/GenBank/DDBJ databases">
        <title>Genomic Encyclopedia of Type Strains, Phase III (KMG-III): the genomes of soil and plant-associated and newly described type strains.</title>
        <authorList>
            <person name="Whitman W."/>
        </authorList>
    </citation>
    <scope>NUCLEOTIDE SEQUENCE [LARGE SCALE GENOMIC DNA]</scope>
    <source>
        <strain evidence="2 3">CECT 8305</strain>
    </source>
</reference>
<protein>
    <submittedName>
        <fullName evidence="2">Transcriptional regulator with XRE-family HTH domain</fullName>
    </submittedName>
</protein>
<dbReference type="CDD" id="cd00093">
    <property type="entry name" value="HTH_XRE"/>
    <property type="match status" value="1"/>
</dbReference>
<dbReference type="SUPFAM" id="SSF47413">
    <property type="entry name" value="lambda repressor-like DNA-binding domains"/>
    <property type="match status" value="1"/>
</dbReference>
<dbReference type="InterPro" id="IPR010982">
    <property type="entry name" value="Lambda_DNA-bd_dom_sf"/>
</dbReference>
<dbReference type="Pfam" id="PF01381">
    <property type="entry name" value="HTH_3"/>
    <property type="match status" value="1"/>
</dbReference>
<evidence type="ECO:0000259" key="1">
    <source>
        <dbReference type="PROSITE" id="PS50943"/>
    </source>
</evidence>
<gene>
    <name evidence="2" type="ORF">FHS42_000215</name>
</gene>
<dbReference type="Gene3D" id="1.25.40.10">
    <property type="entry name" value="Tetratricopeptide repeat domain"/>
    <property type="match status" value="1"/>
</dbReference>
<dbReference type="InterPro" id="IPR011990">
    <property type="entry name" value="TPR-like_helical_dom_sf"/>
</dbReference>
<dbReference type="GO" id="GO:0003677">
    <property type="term" value="F:DNA binding"/>
    <property type="evidence" value="ECO:0007669"/>
    <property type="project" value="InterPro"/>
</dbReference>